<dbReference type="PANTHER" id="PTHR42057">
    <property type="entry name" value="F-BOX DOMAIN PROTEIN (AFU_ORTHOLOGUE AFUA_4G00200)"/>
    <property type="match status" value="1"/>
</dbReference>
<dbReference type="EMBL" id="JAAOAO010001255">
    <property type="protein sequence ID" value="KAF5528842.1"/>
    <property type="molecule type" value="Genomic_DNA"/>
</dbReference>
<sequence>MDHIPNEILSHILSYLLTDREKHRLREDSIRHVLPSKNTIEDDFSSWHKVLENDCINDAVRRVAIETSPIYDYVDADRISSWPESWPRDGHWPEFTSAISRICDMPNLDCLDMRFSLFPASEQLPGLINEPSSTRKRTLEIISEALRARESRPGTSIIRELILKNLEDTPLPKDLTDNLLQNIEKLHIALVYGDDQREKPGFSSYLSVTLLPSVSERLVELTIADHRWGSIPAEFDGKGLSFACLKRLTLEEYIILRQDQFDWVLQQRSLVDLNLYSCKIATHCLVQQPAFEDMGVNLDGWKKLPDHSTNMGQPNHSLMMAHTHPGPLDSGWYTNDLRWSDMFDRIRQNLPNLRNFNFKCSSWENYFEGHPIVLDLGMSGRYYTFDEGSWGVMWYRPVEERPFPMEEDPFQDENMPGTPVGLYERAQLADAHALKKLLVATCKRGDGKQYTLVGRSTIRQRG</sequence>
<name>A0A8H5I2M7_9HYPO</name>
<evidence type="ECO:0000313" key="1">
    <source>
        <dbReference type="EMBL" id="KAF5528842.1"/>
    </source>
</evidence>
<dbReference type="PANTHER" id="PTHR42057:SF2">
    <property type="entry name" value="F-BOX DOMAIN PROTEIN (AFU_ORTHOLOGUE AFUA_4G00200)-RELATED"/>
    <property type="match status" value="1"/>
</dbReference>
<comment type="caution">
    <text evidence="1">The sequence shown here is derived from an EMBL/GenBank/DDBJ whole genome shotgun (WGS) entry which is preliminary data.</text>
</comment>
<evidence type="ECO:0000313" key="2">
    <source>
        <dbReference type="Proteomes" id="UP000574317"/>
    </source>
</evidence>
<gene>
    <name evidence="1" type="ORF">FNAPI_14083</name>
</gene>
<proteinExistence type="predicted"/>
<keyword evidence="2" id="KW-1185">Reference proteome</keyword>
<protein>
    <recommendedName>
        <fullName evidence="3">F-box domain-containing protein</fullName>
    </recommendedName>
</protein>
<dbReference type="Proteomes" id="UP000574317">
    <property type="component" value="Unassembled WGS sequence"/>
</dbReference>
<dbReference type="AlphaFoldDB" id="A0A8H5I2M7"/>
<reference evidence="1 2" key="1">
    <citation type="submission" date="2020-05" db="EMBL/GenBank/DDBJ databases">
        <title>Identification and distribution of gene clusters putatively required for synthesis of sphingolipid metabolism inhibitors in phylogenetically diverse species of the filamentous fungus Fusarium.</title>
        <authorList>
            <person name="Kim H.-S."/>
            <person name="Busman M."/>
            <person name="Brown D.W."/>
            <person name="Divon H."/>
            <person name="Uhlig S."/>
            <person name="Proctor R.H."/>
        </authorList>
    </citation>
    <scope>NUCLEOTIDE SEQUENCE [LARGE SCALE GENOMIC DNA]</scope>
    <source>
        <strain evidence="1 2">NRRL 25196</strain>
    </source>
</reference>
<accession>A0A8H5I2M7</accession>
<organism evidence="1 2">
    <name type="scientific">Fusarium napiforme</name>
    <dbReference type="NCBI Taxonomy" id="42672"/>
    <lineage>
        <taxon>Eukaryota</taxon>
        <taxon>Fungi</taxon>
        <taxon>Dikarya</taxon>
        <taxon>Ascomycota</taxon>
        <taxon>Pezizomycotina</taxon>
        <taxon>Sordariomycetes</taxon>
        <taxon>Hypocreomycetidae</taxon>
        <taxon>Hypocreales</taxon>
        <taxon>Nectriaceae</taxon>
        <taxon>Fusarium</taxon>
        <taxon>Fusarium fujikuroi species complex</taxon>
    </lineage>
</organism>
<evidence type="ECO:0008006" key="3">
    <source>
        <dbReference type="Google" id="ProtNLM"/>
    </source>
</evidence>